<dbReference type="PROSITE" id="PS50111">
    <property type="entry name" value="CHEMOTAXIS_TRANSDUC_2"/>
    <property type="match status" value="1"/>
</dbReference>
<evidence type="ECO:0000313" key="4">
    <source>
        <dbReference type="EMBL" id="MBC5644249.1"/>
    </source>
</evidence>
<comment type="caution">
    <text evidence="4">The sequence shown here is derived from an EMBL/GenBank/DDBJ whole genome shotgun (WGS) entry which is preliminary data.</text>
</comment>
<protein>
    <recommendedName>
        <fullName evidence="3">Methyl-accepting transducer domain-containing protein</fullName>
    </recommendedName>
</protein>
<keyword evidence="1" id="KW-0807">Transducer</keyword>
<dbReference type="PANTHER" id="PTHR46541">
    <property type="entry name" value="ZINC FINGER PROTEIN AEBP2"/>
    <property type="match status" value="1"/>
</dbReference>
<dbReference type="EMBL" id="JACOOI010000016">
    <property type="protein sequence ID" value="MBC5644249.1"/>
    <property type="molecule type" value="Genomic_DNA"/>
</dbReference>
<dbReference type="RefSeq" id="WP_186960151.1">
    <property type="nucleotide sequence ID" value="NZ_JACOOI010000016.1"/>
</dbReference>
<organism evidence="4 5">
    <name type="scientific">Parabacteroides segnis</name>
    <dbReference type="NCBI Taxonomy" id="2763058"/>
    <lineage>
        <taxon>Bacteria</taxon>
        <taxon>Pseudomonadati</taxon>
        <taxon>Bacteroidota</taxon>
        <taxon>Bacteroidia</taxon>
        <taxon>Bacteroidales</taxon>
        <taxon>Tannerellaceae</taxon>
        <taxon>Parabacteroides</taxon>
    </lineage>
</organism>
<keyword evidence="5" id="KW-1185">Reference proteome</keyword>
<reference evidence="4 5" key="1">
    <citation type="submission" date="2020-08" db="EMBL/GenBank/DDBJ databases">
        <title>Genome public.</title>
        <authorList>
            <person name="Liu C."/>
            <person name="Sun Q."/>
        </authorList>
    </citation>
    <scope>NUCLEOTIDE SEQUENCE [LARGE SCALE GENOMIC DNA]</scope>
    <source>
        <strain evidence="4 5">BX2</strain>
    </source>
</reference>
<evidence type="ECO:0000256" key="1">
    <source>
        <dbReference type="PROSITE-ProRule" id="PRU00284"/>
    </source>
</evidence>
<dbReference type="InterPro" id="IPR052130">
    <property type="entry name" value="AEBP2/jing_C2H2-ZnF"/>
</dbReference>
<name>A0ABR7E3C6_9BACT</name>
<dbReference type="Proteomes" id="UP000644010">
    <property type="component" value="Unassembled WGS sequence"/>
</dbReference>
<gene>
    <name evidence="4" type="ORF">H8S77_15310</name>
</gene>
<dbReference type="InterPro" id="IPR004089">
    <property type="entry name" value="MCPsignal_dom"/>
</dbReference>
<proteinExistence type="predicted"/>
<evidence type="ECO:0000259" key="3">
    <source>
        <dbReference type="PROSITE" id="PS50111"/>
    </source>
</evidence>
<feature type="region of interest" description="Disordered" evidence="2">
    <location>
        <begin position="220"/>
        <end position="244"/>
    </location>
</feature>
<dbReference type="PANTHER" id="PTHR46541:SF1">
    <property type="entry name" value="ZINC FINGER PROTEIN AEBP2"/>
    <property type="match status" value="1"/>
</dbReference>
<feature type="region of interest" description="Disordered" evidence="2">
    <location>
        <begin position="486"/>
        <end position="509"/>
    </location>
</feature>
<accession>A0ABR7E3C6</accession>
<evidence type="ECO:0000313" key="5">
    <source>
        <dbReference type="Proteomes" id="UP000644010"/>
    </source>
</evidence>
<sequence length="1053" mass="110390">MGENKRLTPKKASDTKAMTSSNLSNFNALGFDKLTNESAHASMELLKGNRGDNAYELWLKQPGNAGKTYEDYLAFNKQPATDAAKEVTDKMAQIEQEANVVIVSTNKAKEAAEKATTNADAATASANTAATTANEKAGLANTAADNANKAASRVDEAITNADNATTEAATAAEQANSKAALAGEAANKAEAAADLANSSATTANESAKLAEEKAELAGKAAEAANTSADNANSQASNAESAASAANAAAQRAETAISNTEIAIDTAEEATTAATEAATLANTAAETAQNKAQEADKQALAAKGAAADAQDTADHPTYIGADYHVYKWNKEAKAYDKTDIFVKGDAFSIKKVYPSISDMNADLDNPEIKEGDFVLINTNDVEDPDNAQLYIRTETGFRFLVDMSGAIGFTGKTPQFGIGNVTLGEANVTISEDGVDPNGNPKYKLNFVIERGPQGFTPIIQGGTIETGSPDSEVSLVFTKIGETDAGEPIYEPRGSIPQGQPGKGSGNVSAEENGLIAGEKYLFVPTSDNSAVGTFVEYTAPVQAQSDWTVTNTELPSFIKNKPTSMPASDVPAWAKAATKPAYTASEVGALPLSGGTLTGGLTFSSPADKLITGEFICMRNSRGHMEYVIRCFDDGDGDSDYGSELVIGAGGNVYIGSGESAINLINDIGTDSSEIMRISSDTHMEFWTNCQTISNRVGVKLTSACNFQPIVDKRGTLGTSSYKWDAVYATTFNGSLSGNADTATTATTANKTKGTLTINGTAFNGSSNVSVSTMQKVYMLPIRDLLNNSAGKEIPFANASECESYLNADYVIWINDPNTTRKTSARLVRGVQPGEEGTVRLFLIYMIPTLSRYQEVEIDTTNNVLRSLGSVQFNQVGAGMVVTAALADNAVTVAKLAANSVQAAKILDGAVLTSKLSDNAVTTAKLADKSVTTAKLADTSGLLSAADRTKLDKVNSYATASSISNLDVTKDIIYVELAANGSLSANNAGAAYNGHSFSVKIYCPAQHVITIPTTGNYVSMCGSSFTCLAGKRVEFSFEGVNGQWWIAKLEQE</sequence>
<feature type="domain" description="Methyl-accepting transducer" evidence="3">
    <location>
        <begin position="76"/>
        <end position="298"/>
    </location>
</feature>
<evidence type="ECO:0000256" key="2">
    <source>
        <dbReference type="SAM" id="MobiDB-lite"/>
    </source>
</evidence>